<name>A0A0P0Z3Q5_9HYPH</name>
<reference evidence="2" key="1">
    <citation type="journal article" date="2015" name="Proc. Natl. Acad. Sci. U.S.A.">
        <title>Bacterial clade with the ribosomal RNA operon on a small plasmid rather than the chromosome.</title>
        <authorList>
            <person name="Anda M."/>
            <person name="Ohtsubo Y."/>
            <person name="Okubo T."/>
            <person name="Sugawara M."/>
            <person name="Nagata Y."/>
            <person name="Tsuda M."/>
            <person name="Minamisawa K."/>
            <person name="Mitsui H."/>
        </authorList>
    </citation>
    <scope>NUCLEOTIDE SEQUENCE</scope>
    <source>
        <strain evidence="2">JCM 14755</strain>
    </source>
</reference>
<proteinExistence type="predicted"/>
<sequence>MNLIVSFLPFLVFAVGLHLGYVALALWGAAIVAAVLLVRDVAINHKSAKILEVGTLVLFLALALYTSLSGRDWTIPDIRLIIDGGLFAIAAGSLAIGRPFTLQYAREGAPASIWHSPAFLAVNQRITLVWCAAFLVMVATDAAMIWLPQIPQRLDIVATILALVAAVRYTKHAAGSAAN</sequence>
<evidence type="ECO:0000313" key="2">
    <source>
        <dbReference type="EMBL" id="BAT28526.1"/>
    </source>
</evidence>
<accession>A0A0P0Z3Q5</accession>
<dbReference type="AlphaFoldDB" id="A0A0P0Z3Q5"/>
<keyword evidence="1" id="KW-1133">Transmembrane helix</keyword>
<evidence type="ECO:0000256" key="1">
    <source>
        <dbReference type="SAM" id="Phobius"/>
    </source>
</evidence>
<feature type="transmembrane region" description="Helical" evidence="1">
    <location>
        <begin position="126"/>
        <end position="147"/>
    </location>
</feature>
<keyword evidence="1" id="KW-0812">Transmembrane</keyword>
<dbReference type="OrthoDB" id="3870305at2"/>
<keyword evidence="1" id="KW-0472">Membrane</keyword>
<protein>
    <recommendedName>
        <fullName evidence="3">Intracellular septation protein A</fullName>
    </recommendedName>
</protein>
<feature type="transmembrane region" description="Helical" evidence="1">
    <location>
        <begin position="80"/>
        <end position="97"/>
    </location>
</feature>
<dbReference type="RefSeq" id="WP_062226020.1">
    <property type="nucleotide sequence ID" value="NZ_BBWR01000002.1"/>
</dbReference>
<feature type="transmembrane region" description="Helical" evidence="1">
    <location>
        <begin position="12"/>
        <end position="38"/>
    </location>
</feature>
<dbReference type="EMBL" id="LC066377">
    <property type="protein sequence ID" value="BAT28526.1"/>
    <property type="molecule type" value="Genomic_DNA"/>
</dbReference>
<evidence type="ECO:0008006" key="3">
    <source>
        <dbReference type="Google" id="ProtNLM"/>
    </source>
</evidence>
<feature type="transmembrane region" description="Helical" evidence="1">
    <location>
        <begin position="50"/>
        <end position="68"/>
    </location>
</feature>
<organism evidence="2">
    <name type="scientific">Aureimonas frigidaquae</name>
    <dbReference type="NCBI Taxonomy" id="424757"/>
    <lineage>
        <taxon>Bacteria</taxon>
        <taxon>Pseudomonadati</taxon>
        <taxon>Pseudomonadota</taxon>
        <taxon>Alphaproteobacteria</taxon>
        <taxon>Hyphomicrobiales</taxon>
        <taxon>Aurantimonadaceae</taxon>
        <taxon>Aureimonas</taxon>
    </lineage>
</organism>